<organism evidence="2 3">
    <name type="scientific">Mesonia algae</name>
    <dbReference type="NCBI Taxonomy" id="213248"/>
    <lineage>
        <taxon>Bacteria</taxon>
        <taxon>Pseudomonadati</taxon>
        <taxon>Bacteroidota</taxon>
        <taxon>Flavobacteriia</taxon>
        <taxon>Flavobacteriales</taxon>
        <taxon>Flavobacteriaceae</taxon>
        <taxon>Mesonia</taxon>
    </lineage>
</organism>
<evidence type="ECO:0000313" key="2">
    <source>
        <dbReference type="EMBL" id="PZW39078.1"/>
    </source>
</evidence>
<dbReference type="SUPFAM" id="SSF53756">
    <property type="entry name" value="UDP-Glycosyltransferase/glycogen phosphorylase"/>
    <property type="match status" value="1"/>
</dbReference>
<feature type="domain" description="Glycosyl transferase family 1" evidence="1">
    <location>
        <begin position="163"/>
        <end position="314"/>
    </location>
</feature>
<dbReference type="PANTHER" id="PTHR12526">
    <property type="entry name" value="GLYCOSYLTRANSFERASE"/>
    <property type="match status" value="1"/>
</dbReference>
<dbReference type="RefSeq" id="WP_245924761.1">
    <property type="nucleotide sequence ID" value="NZ_QKYV01000006.1"/>
</dbReference>
<keyword evidence="2" id="KW-0808">Transferase</keyword>
<gene>
    <name evidence="2" type="ORF">LX95_02218</name>
</gene>
<dbReference type="GO" id="GO:0016757">
    <property type="term" value="F:glycosyltransferase activity"/>
    <property type="evidence" value="ECO:0007669"/>
    <property type="project" value="InterPro"/>
</dbReference>
<protein>
    <submittedName>
        <fullName evidence="2">Glycosyltransferase involved in cell wall biosynthesis</fullName>
    </submittedName>
</protein>
<dbReference type="AlphaFoldDB" id="A0A2W7HYE3"/>
<dbReference type="Pfam" id="PF00534">
    <property type="entry name" value="Glycos_transf_1"/>
    <property type="match status" value="1"/>
</dbReference>
<dbReference type="Proteomes" id="UP000249542">
    <property type="component" value="Unassembled WGS sequence"/>
</dbReference>
<dbReference type="CDD" id="cd03801">
    <property type="entry name" value="GT4_PimA-like"/>
    <property type="match status" value="1"/>
</dbReference>
<dbReference type="InterPro" id="IPR001296">
    <property type="entry name" value="Glyco_trans_1"/>
</dbReference>
<comment type="caution">
    <text evidence="2">The sequence shown here is derived from an EMBL/GenBank/DDBJ whole genome shotgun (WGS) entry which is preliminary data.</text>
</comment>
<evidence type="ECO:0000313" key="3">
    <source>
        <dbReference type="Proteomes" id="UP000249542"/>
    </source>
</evidence>
<reference evidence="2 3" key="1">
    <citation type="submission" date="2018-06" db="EMBL/GenBank/DDBJ databases">
        <title>Genomic Encyclopedia of Archaeal and Bacterial Type Strains, Phase II (KMG-II): from individual species to whole genera.</title>
        <authorList>
            <person name="Goeker M."/>
        </authorList>
    </citation>
    <scope>NUCLEOTIDE SEQUENCE [LARGE SCALE GENOMIC DNA]</scope>
    <source>
        <strain evidence="2 3">DSM 15361</strain>
    </source>
</reference>
<dbReference type="Gene3D" id="3.40.50.2000">
    <property type="entry name" value="Glycogen Phosphorylase B"/>
    <property type="match status" value="2"/>
</dbReference>
<evidence type="ECO:0000259" key="1">
    <source>
        <dbReference type="Pfam" id="PF00534"/>
    </source>
</evidence>
<accession>A0A2W7HYE3</accession>
<keyword evidence="3" id="KW-1185">Reference proteome</keyword>
<proteinExistence type="predicted"/>
<dbReference type="PANTHER" id="PTHR12526:SF630">
    <property type="entry name" value="GLYCOSYLTRANSFERASE"/>
    <property type="match status" value="1"/>
</dbReference>
<dbReference type="EMBL" id="QKYV01000006">
    <property type="protein sequence ID" value="PZW39078.1"/>
    <property type="molecule type" value="Genomic_DNA"/>
</dbReference>
<sequence>MEKRKKILYLGNQLSKHGKNETGVEFLGRMLMSWGYSVKQVSSCKNSVLRLLHMLWSVFCFPRKHSVLLIDTYSTKNFWYAYLSAKLARIKRIPYICILHGGDLPTRLKKSPKASHDLFNKALYNVAPSGYLIHQFLQQGYTNVRFIPNGFDVSDYSFKMRKEMAPRLLWVRSFAEIYHPLLAIQVLKQLLETYAEAQLSMVGPLDNDVFPRCKAYVEKHQLPVHFTGKLSKKEWISLSANFDIFLNTTNFDNTPMSLMEAAALGIPIVSTRVGGIPYLLEDQKHALLVEPNDVTMMLKAIENLIENPLEAYQRTLNARQLIEEFDWGIIKEKWIQVLNS</sequence>
<name>A0A2W7HYE3_9FLAO</name>